<feature type="transmembrane region" description="Helical" evidence="7">
    <location>
        <begin position="143"/>
        <end position="161"/>
    </location>
</feature>
<keyword evidence="6 7" id="KW-0472">Membrane</keyword>
<feature type="transmembrane region" description="Helical" evidence="7">
    <location>
        <begin position="220"/>
        <end position="243"/>
    </location>
</feature>
<dbReference type="SUPFAM" id="SSF103481">
    <property type="entry name" value="Multidrug resistance efflux transporter EmrE"/>
    <property type="match status" value="2"/>
</dbReference>
<dbReference type="Pfam" id="PF00892">
    <property type="entry name" value="EamA"/>
    <property type="match status" value="2"/>
</dbReference>
<comment type="caution">
    <text evidence="9">The sequence shown here is derived from an EMBL/GenBank/DDBJ whole genome shotgun (WGS) entry which is preliminary data.</text>
</comment>
<feature type="transmembrane region" description="Helical" evidence="7">
    <location>
        <begin position="255"/>
        <end position="274"/>
    </location>
</feature>
<dbReference type="RefSeq" id="WP_186999451.1">
    <property type="nucleotide sequence ID" value="NZ_JACRWH010000044.1"/>
</dbReference>
<accession>A0ABR7KKG8</accession>
<evidence type="ECO:0000259" key="8">
    <source>
        <dbReference type="Pfam" id="PF00892"/>
    </source>
</evidence>
<evidence type="ECO:0000313" key="9">
    <source>
        <dbReference type="EMBL" id="MBC6012911.1"/>
    </source>
</evidence>
<keyword evidence="3" id="KW-1003">Cell membrane</keyword>
<dbReference type="PANTHER" id="PTHR32322">
    <property type="entry name" value="INNER MEMBRANE TRANSPORTER"/>
    <property type="match status" value="1"/>
</dbReference>
<evidence type="ECO:0000256" key="4">
    <source>
        <dbReference type="ARBA" id="ARBA00022692"/>
    </source>
</evidence>
<reference evidence="9 10" key="1">
    <citation type="submission" date="2020-08" db="EMBL/GenBank/DDBJ databases">
        <authorList>
            <person name="Liu C."/>
            <person name="Sun Q."/>
        </authorList>
    </citation>
    <scope>NUCLEOTIDE SEQUENCE [LARGE SCALE GENOMIC DNA]</scope>
    <source>
        <strain evidence="9 10">L34</strain>
    </source>
</reference>
<evidence type="ECO:0000256" key="1">
    <source>
        <dbReference type="ARBA" id="ARBA00004651"/>
    </source>
</evidence>
<dbReference type="InterPro" id="IPR050638">
    <property type="entry name" value="AA-Vitamin_Transporters"/>
</dbReference>
<feature type="transmembrane region" description="Helical" evidence="7">
    <location>
        <begin position="195"/>
        <end position="214"/>
    </location>
</feature>
<evidence type="ECO:0000256" key="3">
    <source>
        <dbReference type="ARBA" id="ARBA00022475"/>
    </source>
</evidence>
<dbReference type="EMBL" id="JACRWH010000044">
    <property type="protein sequence ID" value="MBC6012911.1"/>
    <property type="molecule type" value="Genomic_DNA"/>
</dbReference>
<name>A0ABR7KKG8_9FIRM</name>
<keyword evidence="10" id="KW-1185">Reference proteome</keyword>
<gene>
    <name evidence="9" type="ORF">H8911_09300</name>
</gene>
<dbReference type="Proteomes" id="UP000649075">
    <property type="component" value="Unassembled WGS sequence"/>
</dbReference>
<dbReference type="InterPro" id="IPR037185">
    <property type="entry name" value="EmrE-like"/>
</dbReference>
<feature type="transmembrane region" description="Helical" evidence="7">
    <location>
        <begin position="280"/>
        <end position="299"/>
    </location>
</feature>
<feature type="transmembrane region" description="Helical" evidence="7">
    <location>
        <begin position="112"/>
        <end position="131"/>
    </location>
</feature>
<feature type="transmembrane region" description="Helical" evidence="7">
    <location>
        <begin position="80"/>
        <end position="100"/>
    </location>
</feature>
<evidence type="ECO:0000313" key="10">
    <source>
        <dbReference type="Proteomes" id="UP000649075"/>
    </source>
</evidence>
<proteinExistence type="inferred from homology"/>
<feature type="domain" description="EamA" evidence="8">
    <location>
        <begin position="165"/>
        <end position="300"/>
    </location>
</feature>
<feature type="domain" description="EamA" evidence="8">
    <location>
        <begin position="15"/>
        <end position="153"/>
    </location>
</feature>
<evidence type="ECO:0000256" key="6">
    <source>
        <dbReference type="ARBA" id="ARBA00023136"/>
    </source>
</evidence>
<dbReference type="InterPro" id="IPR000620">
    <property type="entry name" value="EamA_dom"/>
</dbReference>
<comment type="subcellular location">
    <subcellularLocation>
        <location evidence="1">Cell membrane</location>
        <topology evidence="1">Multi-pass membrane protein</topology>
    </subcellularLocation>
</comment>
<sequence>MEKREFFKQPLHVFLLAVLCCTLWGSAAPFIKWGYKLFNIEGVPSILMFAGIRFTLAGFLVILFASFLQKKVLVAKKENIQGICTLALFQTAGQYFFYYIGLSHTSGVNGSIISGTSAFISLLVASLIFHYEKITARKALGCFIGFLGILFMNVSGASVSFSFVGEGFVLMSQFCGSISAAFIKKFTQNQNAVLLSGYQFSLGGILLAITGYLMGGHITFGFNLGLLVLIHLALVSAIAYTIWGLLLSVNPVSKIGVYMCVTPIIGVILSSVVLHESNQAFQLSSLIALLLVSLSVFLVNKETQTD</sequence>
<feature type="transmembrane region" description="Helical" evidence="7">
    <location>
        <begin position="43"/>
        <end position="68"/>
    </location>
</feature>
<keyword evidence="5 7" id="KW-1133">Transmembrane helix</keyword>
<comment type="similarity">
    <text evidence="2">Belongs to the EamA transporter family.</text>
</comment>
<evidence type="ECO:0000256" key="5">
    <source>
        <dbReference type="ARBA" id="ARBA00022989"/>
    </source>
</evidence>
<keyword evidence="4 7" id="KW-0812">Transmembrane</keyword>
<evidence type="ECO:0000256" key="7">
    <source>
        <dbReference type="SAM" id="Phobius"/>
    </source>
</evidence>
<evidence type="ECO:0000256" key="2">
    <source>
        <dbReference type="ARBA" id="ARBA00007362"/>
    </source>
</evidence>
<dbReference type="PANTHER" id="PTHR32322:SF18">
    <property type="entry name" value="S-ADENOSYLMETHIONINE_S-ADENOSYLHOMOCYSTEINE TRANSPORTER"/>
    <property type="match status" value="1"/>
</dbReference>
<protein>
    <submittedName>
        <fullName evidence="9">DMT family transporter</fullName>
    </submittedName>
</protein>
<organism evidence="9 10">
    <name type="scientific">Holdemanella hominis</name>
    <dbReference type="NCBI Taxonomy" id="2764327"/>
    <lineage>
        <taxon>Bacteria</taxon>
        <taxon>Bacillati</taxon>
        <taxon>Bacillota</taxon>
        <taxon>Erysipelotrichia</taxon>
        <taxon>Erysipelotrichales</taxon>
        <taxon>Erysipelotrichaceae</taxon>
        <taxon>Holdemanella</taxon>
    </lineage>
</organism>